<feature type="transmembrane region" description="Helical" evidence="7">
    <location>
        <begin position="191"/>
        <end position="214"/>
    </location>
</feature>
<sequence>MPDLFSISAMFILFRETLEACVIISVMLQLCMKLKLKQLRIWVWAGAIGGVALAIVIGIIFIVIFYVAQQTVFQGSGKNIFTGVLMLIASFMITFLAFAMLKIRGYEEKWQAKLEGAATQMKGGRPSGWWQVFLLAFTTTLREGLESVIFLCGVSAGIDPRSIPIAGIVGVLIGVAVGVALYYTGRQIKDIAWFMIIMSVLLLFIGAGMSARAFSLFQSVGWFGYAGYPNSARPWQNKQLWDWSHCCSADVQQNRFFGLIGALFGYTDSGTAIWLFAYFGYWLEVIIVLASRAIKGSLMSAKKAPQGKDGPLGTKLLPTNSTGNVSPTTAKANQKAADLEQPVQAERANGKPAQMELAKTSA</sequence>
<feature type="transmembrane region" description="Helical" evidence="7">
    <location>
        <begin position="80"/>
        <end position="101"/>
    </location>
</feature>
<comment type="caution">
    <text evidence="8">The sequence shown here is derived from an EMBL/GenBank/DDBJ whole genome shotgun (WGS) entry which is preliminary data.</text>
</comment>
<evidence type="ECO:0000313" key="8">
    <source>
        <dbReference type="EMBL" id="CAL5218442.1"/>
    </source>
</evidence>
<reference evidence="8 9" key="1">
    <citation type="submission" date="2024-06" db="EMBL/GenBank/DDBJ databases">
        <authorList>
            <person name="Kraege A."/>
            <person name="Thomma B."/>
        </authorList>
    </citation>
    <scope>NUCLEOTIDE SEQUENCE [LARGE SCALE GENOMIC DNA]</scope>
</reference>
<feature type="compositionally biased region" description="Polar residues" evidence="6">
    <location>
        <begin position="317"/>
        <end position="332"/>
    </location>
</feature>
<evidence type="ECO:0000256" key="4">
    <source>
        <dbReference type="ARBA" id="ARBA00022989"/>
    </source>
</evidence>
<accession>A0ABP1FLG3</accession>
<comment type="subcellular location">
    <subcellularLocation>
        <location evidence="1">Membrane</location>
        <topology evidence="1">Multi-pass membrane protein</topology>
    </subcellularLocation>
</comment>
<evidence type="ECO:0000313" key="9">
    <source>
        <dbReference type="Proteomes" id="UP001497392"/>
    </source>
</evidence>
<protein>
    <submittedName>
        <fullName evidence="8">G123 protein</fullName>
    </submittedName>
</protein>
<evidence type="ECO:0000256" key="1">
    <source>
        <dbReference type="ARBA" id="ARBA00004141"/>
    </source>
</evidence>
<dbReference type="InterPro" id="IPR004923">
    <property type="entry name" value="FTR1/Fip1/EfeU"/>
</dbReference>
<dbReference type="PANTHER" id="PTHR31632:SF2">
    <property type="entry name" value="PLASMA MEMBRANE IRON PERMEASE"/>
    <property type="match status" value="1"/>
</dbReference>
<feature type="transmembrane region" description="Helical" evidence="7">
    <location>
        <begin position="272"/>
        <end position="294"/>
    </location>
</feature>
<evidence type="ECO:0000256" key="6">
    <source>
        <dbReference type="SAM" id="MobiDB-lite"/>
    </source>
</evidence>
<keyword evidence="9" id="KW-1185">Reference proteome</keyword>
<keyword evidence="5 7" id="KW-0472">Membrane</keyword>
<comment type="similarity">
    <text evidence="2">Belongs to the oxidase-dependent Fe transporter (OFeT) (TC 9.A.10.1) family.</text>
</comment>
<keyword evidence="4 7" id="KW-1133">Transmembrane helix</keyword>
<evidence type="ECO:0000256" key="7">
    <source>
        <dbReference type="SAM" id="Phobius"/>
    </source>
</evidence>
<evidence type="ECO:0000256" key="2">
    <source>
        <dbReference type="ARBA" id="ARBA00008333"/>
    </source>
</evidence>
<evidence type="ECO:0000256" key="5">
    <source>
        <dbReference type="ARBA" id="ARBA00023136"/>
    </source>
</evidence>
<evidence type="ECO:0000256" key="3">
    <source>
        <dbReference type="ARBA" id="ARBA00022692"/>
    </source>
</evidence>
<name>A0ABP1FLG3_9CHLO</name>
<feature type="region of interest" description="Disordered" evidence="6">
    <location>
        <begin position="302"/>
        <end position="362"/>
    </location>
</feature>
<feature type="transmembrane region" description="Helical" evidence="7">
    <location>
        <begin position="6"/>
        <end position="30"/>
    </location>
</feature>
<gene>
    <name evidence="8" type="primary">g123</name>
    <name evidence="8" type="ORF">VP750_LOCUS101</name>
</gene>
<feature type="transmembrane region" description="Helical" evidence="7">
    <location>
        <begin position="163"/>
        <end position="184"/>
    </location>
</feature>
<dbReference type="Proteomes" id="UP001497392">
    <property type="component" value="Unassembled WGS sequence"/>
</dbReference>
<proteinExistence type="inferred from homology"/>
<organism evidence="8 9">
    <name type="scientific">Coccomyxa viridis</name>
    <dbReference type="NCBI Taxonomy" id="1274662"/>
    <lineage>
        <taxon>Eukaryota</taxon>
        <taxon>Viridiplantae</taxon>
        <taxon>Chlorophyta</taxon>
        <taxon>core chlorophytes</taxon>
        <taxon>Trebouxiophyceae</taxon>
        <taxon>Trebouxiophyceae incertae sedis</taxon>
        <taxon>Coccomyxaceae</taxon>
        <taxon>Coccomyxa</taxon>
    </lineage>
</organism>
<feature type="transmembrane region" description="Helical" evidence="7">
    <location>
        <begin position="42"/>
        <end position="68"/>
    </location>
</feature>
<dbReference type="PANTHER" id="PTHR31632">
    <property type="entry name" value="IRON TRANSPORTER FTH1"/>
    <property type="match status" value="1"/>
</dbReference>
<dbReference type="EMBL" id="CAXHTA020000001">
    <property type="protein sequence ID" value="CAL5218442.1"/>
    <property type="molecule type" value="Genomic_DNA"/>
</dbReference>
<keyword evidence="3 7" id="KW-0812">Transmembrane</keyword>
<dbReference type="Pfam" id="PF03239">
    <property type="entry name" value="FTR1"/>
    <property type="match status" value="1"/>
</dbReference>